<proteinExistence type="predicted"/>
<evidence type="ECO:0000313" key="2">
    <source>
        <dbReference type="Proteomes" id="UP001172386"/>
    </source>
</evidence>
<reference evidence="1" key="1">
    <citation type="submission" date="2022-10" db="EMBL/GenBank/DDBJ databases">
        <title>Culturing micro-colonial fungi from biological soil crusts in the Mojave desert and describing Neophaeococcomyces mojavensis, and introducing the new genera and species Taxawa tesnikishii.</title>
        <authorList>
            <person name="Kurbessoian T."/>
            <person name="Stajich J.E."/>
        </authorList>
    </citation>
    <scope>NUCLEOTIDE SEQUENCE</scope>
    <source>
        <strain evidence="1">JES_112</strain>
    </source>
</reference>
<name>A0ACC3ALP0_9EURO</name>
<sequence length="897" mass="99817">MSKISTILSLDGAHEASVAADKQGGSTSFATIAGAIIPAAIIAGAYFAAFLAVRGKYRSQYAPRTFSRIIPEKDRTPSTSSSGAKWFHDYAQLDDKFILRHHSFDAFLFLRFLRLLVAISFVGCCLTWPILFPLNATGGGKAQQLDKLAFSNVAKAKHCWGHLIVAVLFLSFVILIINRERVFLISLKQAYITTKANSARLSSRTVLFLSAPSEALENGHFQRIFGDDVKRTWTVSKLDDLKKLVDKRNKGVYNLESAEVALAQNVTKRQRKETENGHTNAGSLERGDASISDPRNRPTHRSPPLIGQKFDSIDHILDTIPDLNKQISDIREKQSSNKSRRSGAIFVEFKDQISAHRAVQQVQHHSPLALQPRYIGVPPSNVKWSSLTIDSALRISYGYSAVALIIAITIFWSIPVALVVTISNIKYLAGNVKWLSWINKLPSSILGLIQGFLPPFALSLLTSNVPFWFRDIAELSGEPTAQAAENMTQRWYFIFQFLQVFLVTTLSSSATTIVTQIANQPGAIPGLLAQNLPKSSNFYLTYFTLQGLSSSASLLIKYSDTLTYVFFKMLAKTPRQRYDLETKMKGLFYGSQYPKFTNLAVIAIVYSCIAPLVLGFALIGFTLFYLTYRYLFLYTNNAKLEMKGDCHARALQQMLTGVYVSELCLIGLFGFRNAQGPSIFMTIFFILTVLHHVTVNKYIGPLEKYIPLDILWTAAEENGDADLDEGRTSTNDGADSSEPLISSNSAIGRHIQHHAVLIKHASQALNANLPPFLRDPLSSVLEPHFFQSAESLRPYLTSTTTDTDGLELRDSTLTTVPTYTEQQLANAYVDPALTSKAPLVWIPKDKYGVSEELKRRNQERAGLETSDEGAELDENGKLQWDESDLSKAPIFKLPTRF</sequence>
<evidence type="ECO:0000313" key="1">
    <source>
        <dbReference type="EMBL" id="KAJ9664773.1"/>
    </source>
</evidence>
<organism evidence="1 2">
    <name type="scientific">Neophaeococcomyces mojaviensis</name>
    <dbReference type="NCBI Taxonomy" id="3383035"/>
    <lineage>
        <taxon>Eukaryota</taxon>
        <taxon>Fungi</taxon>
        <taxon>Dikarya</taxon>
        <taxon>Ascomycota</taxon>
        <taxon>Pezizomycotina</taxon>
        <taxon>Eurotiomycetes</taxon>
        <taxon>Chaetothyriomycetidae</taxon>
        <taxon>Chaetothyriales</taxon>
        <taxon>Chaetothyriales incertae sedis</taxon>
        <taxon>Neophaeococcomyces</taxon>
    </lineage>
</organism>
<dbReference type="EMBL" id="JAPDRQ010000001">
    <property type="protein sequence ID" value="KAJ9664773.1"/>
    <property type="molecule type" value="Genomic_DNA"/>
</dbReference>
<gene>
    <name evidence="1" type="ORF">H2198_000119</name>
</gene>
<accession>A0ACC3ALP0</accession>
<keyword evidence="2" id="KW-1185">Reference proteome</keyword>
<dbReference type="Proteomes" id="UP001172386">
    <property type="component" value="Unassembled WGS sequence"/>
</dbReference>
<comment type="caution">
    <text evidence="1">The sequence shown here is derived from an EMBL/GenBank/DDBJ whole genome shotgun (WGS) entry which is preliminary data.</text>
</comment>
<protein>
    <submittedName>
        <fullName evidence="1">Uncharacterized protein</fullName>
    </submittedName>
</protein>